<dbReference type="EMBL" id="JNBR01002853">
    <property type="protein sequence ID" value="OQR80948.1"/>
    <property type="molecule type" value="Genomic_DNA"/>
</dbReference>
<name>A0A1V9Y5J7_ACHHY</name>
<proteinExistence type="predicted"/>
<gene>
    <name evidence="1" type="ORF">ACHHYP_16973</name>
</gene>
<reference evidence="1 2" key="1">
    <citation type="journal article" date="2014" name="Genome Biol. Evol.">
        <title>The secreted proteins of Achlya hypogyna and Thraustotheca clavata identify the ancestral oomycete secretome and reveal gene acquisitions by horizontal gene transfer.</title>
        <authorList>
            <person name="Misner I."/>
            <person name="Blouin N."/>
            <person name="Leonard G."/>
            <person name="Richards T.A."/>
            <person name="Lane C.E."/>
        </authorList>
    </citation>
    <scope>NUCLEOTIDE SEQUENCE [LARGE SCALE GENOMIC DNA]</scope>
    <source>
        <strain evidence="1 2">ATCC 48635</strain>
    </source>
</reference>
<keyword evidence="2" id="KW-1185">Reference proteome</keyword>
<evidence type="ECO:0000313" key="1">
    <source>
        <dbReference type="EMBL" id="OQR80948.1"/>
    </source>
</evidence>
<sequence>MELMKRRVETRAHLPRRQRHVPEGALPCACALPAVRGQRLDPARSHQRPCREARAGYSSCVPRPDDSPSVCAQGRRCLLSRAY</sequence>
<organism evidence="1 2">
    <name type="scientific">Achlya hypogyna</name>
    <name type="common">Oomycete</name>
    <name type="synonym">Protoachlya hypogyna</name>
    <dbReference type="NCBI Taxonomy" id="1202772"/>
    <lineage>
        <taxon>Eukaryota</taxon>
        <taxon>Sar</taxon>
        <taxon>Stramenopiles</taxon>
        <taxon>Oomycota</taxon>
        <taxon>Saprolegniomycetes</taxon>
        <taxon>Saprolegniales</taxon>
        <taxon>Achlyaceae</taxon>
        <taxon>Achlya</taxon>
    </lineage>
</organism>
<protein>
    <submittedName>
        <fullName evidence="1">Uncharacterized protein</fullName>
    </submittedName>
</protein>
<dbReference type="AlphaFoldDB" id="A0A1V9Y5J7"/>
<accession>A0A1V9Y5J7</accession>
<evidence type="ECO:0000313" key="2">
    <source>
        <dbReference type="Proteomes" id="UP000243579"/>
    </source>
</evidence>
<dbReference type="Proteomes" id="UP000243579">
    <property type="component" value="Unassembled WGS sequence"/>
</dbReference>
<comment type="caution">
    <text evidence="1">The sequence shown here is derived from an EMBL/GenBank/DDBJ whole genome shotgun (WGS) entry which is preliminary data.</text>
</comment>